<protein>
    <submittedName>
        <fullName evidence="1">Uncharacterized protein</fullName>
    </submittedName>
</protein>
<dbReference type="Proteomes" id="UP000652477">
    <property type="component" value="Unassembled WGS sequence"/>
</dbReference>
<keyword evidence="2" id="KW-1185">Reference proteome</keyword>
<evidence type="ECO:0000313" key="1">
    <source>
        <dbReference type="EMBL" id="MBC5688288.1"/>
    </source>
</evidence>
<organism evidence="1 2">
    <name type="scientific">Mediterraneibacter hominis</name>
    <dbReference type="NCBI Taxonomy" id="2763054"/>
    <lineage>
        <taxon>Bacteria</taxon>
        <taxon>Bacillati</taxon>
        <taxon>Bacillota</taxon>
        <taxon>Clostridia</taxon>
        <taxon>Lachnospirales</taxon>
        <taxon>Lachnospiraceae</taxon>
        <taxon>Mediterraneibacter</taxon>
    </lineage>
</organism>
<dbReference type="AlphaFoldDB" id="A0A923LGF9"/>
<dbReference type="RefSeq" id="WP_186874913.1">
    <property type="nucleotide sequence ID" value="NZ_JACOPF010000001.1"/>
</dbReference>
<accession>A0A923LGF9</accession>
<proteinExistence type="predicted"/>
<comment type="caution">
    <text evidence="1">The sequence shown here is derived from an EMBL/GenBank/DDBJ whole genome shotgun (WGS) entry which is preliminary data.</text>
</comment>
<name>A0A923LGF9_9FIRM</name>
<evidence type="ECO:0000313" key="2">
    <source>
        <dbReference type="Proteomes" id="UP000652477"/>
    </source>
</evidence>
<dbReference type="EMBL" id="JACOPF010000001">
    <property type="protein sequence ID" value="MBC5688288.1"/>
    <property type="molecule type" value="Genomic_DNA"/>
</dbReference>
<reference evidence="1" key="1">
    <citation type="submission" date="2020-08" db="EMBL/GenBank/DDBJ databases">
        <title>Genome public.</title>
        <authorList>
            <person name="Liu C."/>
            <person name="Sun Q."/>
        </authorList>
    </citation>
    <scope>NUCLEOTIDE SEQUENCE</scope>
    <source>
        <strain evidence="1">NSJ-55</strain>
    </source>
</reference>
<sequence length="109" mass="12760">MRIPRREELVPLHNALKELLIFLERNKKAKRPHFCRFLDAMKNNIEIGIHFELKDVEGLGKLLVRDWSAANNRLIGIPDYCVSLEKARKNGDEIVRFISLTEKVGQFFK</sequence>
<gene>
    <name evidence="1" type="ORF">H8S37_05010</name>
</gene>